<dbReference type="PANTHER" id="PTHR45527:SF10">
    <property type="entry name" value="PYOCHELIN SYNTHASE PCHF"/>
    <property type="match status" value="1"/>
</dbReference>
<dbReference type="InterPro" id="IPR025110">
    <property type="entry name" value="AMP-bd_C"/>
</dbReference>
<feature type="region of interest" description="Disordered" evidence="3">
    <location>
        <begin position="844"/>
        <end position="872"/>
    </location>
</feature>
<dbReference type="Pfam" id="PF13193">
    <property type="entry name" value="AMP-binding_C"/>
    <property type="match status" value="1"/>
</dbReference>
<protein>
    <submittedName>
        <fullName evidence="5">Nonribosomal peptide synthetase protein BlmIII</fullName>
    </submittedName>
</protein>
<dbReference type="InterPro" id="IPR042099">
    <property type="entry name" value="ANL_N_sf"/>
</dbReference>
<dbReference type="RefSeq" id="WP_089960754.1">
    <property type="nucleotide sequence ID" value="NZ_FOFR01000029.1"/>
</dbReference>
<dbReference type="GO" id="GO:0031177">
    <property type="term" value="F:phosphopantetheine binding"/>
    <property type="evidence" value="ECO:0007669"/>
    <property type="project" value="TreeGrafter"/>
</dbReference>
<dbReference type="EMBL" id="FOFR01000029">
    <property type="protein sequence ID" value="SES27030.1"/>
    <property type="molecule type" value="Genomic_DNA"/>
</dbReference>
<dbReference type="SUPFAM" id="SSF47336">
    <property type="entry name" value="ACP-like"/>
    <property type="match status" value="1"/>
</dbReference>
<dbReference type="STRING" id="402600.SAMN05216188_12938"/>
<gene>
    <name evidence="5" type="ORF">SAMN05216188_12938</name>
</gene>
<dbReference type="GO" id="GO:0044550">
    <property type="term" value="P:secondary metabolite biosynthetic process"/>
    <property type="evidence" value="ECO:0007669"/>
    <property type="project" value="TreeGrafter"/>
</dbReference>
<evidence type="ECO:0000256" key="3">
    <source>
        <dbReference type="SAM" id="MobiDB-lite"/>
    </source>
</evidence>
<name>A0A1H9VZ57_9PSEU</name>
<sequence>MSMADQGLSLLPVEQRELLRGMNELTGDIPQGTVADAVAALAAGQGTGIAALEPARELTRTELLAAADRLAAALLDRQVAVGERVALCVEPGIDQVVGLLGVFRAGALALLVDPAAGHAARWEMTDQADVSVVVTQTRLLDRLRWPEGLGVLAVDDVPEARTPFAPPDRTDGHDAACVAGEAGTVLRHRDLLNLAADLADRFAVGPADRMTALTPVTSGRGVQETALGLLTGAALVFGEDVDLRDPTSWPDLVTRQRVTVWHSTPTVLDLLVTELERRGEGLPDHLRLVLLSGERLPTALVRRLRDVAHAEITVANLSAAEPHGPWVACHELTGEPPETPTVPIGRPMRNQRLHVLAENGSVCPAWVTGLVHCGGLVAEPLDGGDDSGVTHPETGERLLRTARYGRVLPDGVVEVVGDESAQLLVHGRRLHVHDTEVALAALPEALAAAVVTTGEGTESLGFVRLRPGVSTTEVELLGQLRRKVSPYLLPGRIDVVDRFPLTPDGCVDRQALAAVHSQAAAAPETAKTTPASGTDAGLLAAATAIACRVLGVSDIEPDMNLLDLGATSVELVRLATLAEDELGIEVAVEDLLRFPSIAVLIGPHLARSTGSGQPEQAPPSSSATAGDLLIGLVERQVFKDKRTGVRHEHDRTAGISLGGSADARVRTRRSERHFSSAPVVFADLAALLGALRTTDLGGETKYWYPSAGGAYPLGAYLDVAPGRVRDLDAGTYYVHPDRAELVPVSPGIGIPAAAHADINRAVLEESAFAIYLISRMDAITPLYGELAWEFSVFEAGAMTQLLMSVAAEVGLGLCPVGTLNPAELDGPLRLHPDDRFAHALLGGMPVRQGDRNGTRRIPDPGDRLGPASGGQR</sequence>
<dbReference type="InterPro" id="IPR000415">
    <property type="entry name" value="Nitroreductase-like"/>
</dbReference>
<dbReference type="Gene3D" id="3.40.109.10">
    <property type="entry name" value="NADH Oxidase"/>
    <property type="match status" value="1"/>
</dbReference>
<organism evidence="5 6">
    <name type="scientific">Lentzea xinjiangensis</name>
    <dbReference type="NCBI Taxonomy" id="402600"/>
    <lineage>
        <taxon>Bacteria</taxon>
        <taxon>Bacillati</taxon>
        <taxon>Actinomycetota</taxon>
        <taxon>Actinomycetes</taxon>
        <taxon>Pseudonocardiales</taxon>
        <taxon>Pseudonocardiaceae</taxon>
        <taxon>Lentzea</taxon>
    </lineage>
</organism>
<dbReference type="GO" id="GO:0016491">
    <property type="term" value="F:oxidoreductase activity"/>
    <property type="evidence" value="ECO:0007669"/>
    <property type="project" value="InterPro"/>
</dbReference>
<evidence type="ECO:0000256" key="1">
    <source>
        <dbReference type="ARBA" id="ARBA00004924"/>
    </source>
</evidence>
<dbReference type="Pfam" id="PF00550">
    <property type="entry name" value="PP-binding"/>
    <property type="match status" value="1"/>
</dbReference>
<dbReference type="GO" id="GO:0043041">
    <property type="term" value="P:amino acid activation for nonribosomal peptide biosynthetic process"/>
    <property type="evidence" value="ECO:0007669"/>
    <property type="project" value="TreeGrafter"/>
</dbReference>
<dbReference type="InterPro" id="IPR000873">
    <property type="entry name" value="AMP-dep_synth/lig_dom"/>
</dbReference>
<evidence type="ECO:0000313" key="5">
    <source>
        <dbReference type="EMBL" id="SES27030.1"/>
    </source>
</evidence>
<accession>A0A1H9VZ57</accession>
<evidence type="ECO:0000259" key="4">
    <source>
        <dbReference type="PROSITE" id="PS50075"/>
    </source>
</evidence>
<reference evidence="6" key="1">
    <citation type="submission" date="2016-10" db="EMBL/GenBank/DDBJ databases">
        <authorList>
            <person name="Varghese N."/>
            <person name="Submissions S."/>
        </authorList>
    </citation>
    <scope>NUCLEOTIDE SEQUENCE [LARGE SCALE GENOMIC DNA]</scope>
    <source>
        <strain evidence="6">CGMCC 4.3525</strain>
    </source>
</reference>
<dbReference type="Proteomes" id="UP000199352">
    <property type="component" value="Unassembled WGS sequence"/>
</dbReference>
<dbReference type="GO" id="GO:0016874">
    <property type="term" value="F:ligase activity"/>
    <property type="evidence" value="ECO:0007669"/>
    <property type="project" value="UniProtKB-KW"/>
</dbReference>
<keyword evidence="6" id="KW-1185">Reference proteome</keyword>
<dbReference type="GO" id="GO:0005737">
    <property type="term" value="C:cytoplasm"/>
    <property type="evidence" value="ECO:0007669"/>
    <property type="project" value="TreeGrafter"/>
</dbReference>
<dbReference type="PANTHER" id="PTHR45527">
    <property type="entry name" value="NONRIBOSOMAL PEPTIDE SYNTHETASE"/>
    <property type="match status" value="1"/>
</dbReference>
<evidence type="ECO:0000256" key="2">
    <source>
        <dbReference type="ARBA" id="ARBA00022598"/>
    </source>
</evidence>
<comment type="pathway">
    <text evidence="1">Siderophore biosynthesis.</text>
</comment>
<dbReference type="SUPFAM" id="SSF56801">
    <property type="entry name" value="Acetyl-CoA synthetase-like"/>
    <property type="match status" value="1"/>
</dbReference>
<dbReference type="InterPro" id="IPR009081">
    <property type="entry name" value="PP-bd_ACP"/>
</dbReference>
<dbReference type="SUPFAM" id="SSF55469">
    <property type="entry name" value="FMN-dependent nitroreductase-like"/>
    <property type="match status" value="1"/>
</dbReference>
<dbReference type="InterPro" id="IPR036736">
    <property type="entry name" value="ACP-like_sf"/>
</dbReference>
<dbReference type="InterPro" id="IPR029479">
    <property type="entry name" value="Nitroreductase"/>
</dbReference>
<dbReference type="Gene3D" id="1.10.1200.10">
    <property type="entry name" value="ACP-like"/>
    <property type="match status" value="1"/>
</dbReference>
<proteinExistence type="predicted"/>
<dbReference type="CDD" id="cd02142">
    <property type="entry name" value="McbC_SagB-like_oxidoreductase"/>
    <property type="match status" value="1"/>
</dbReference>
<evidence type="ECO:0000313" key="6">
    <source>
        <dbReference type="Proteomes" id="UP000199352"/>
    </source>
</evidence>
<dbReference type="Gene3D" id="3.40.50.12780">
    <property type="entry name" value="N-terminal domain of ligase-like"/>
    <property type="match status" value="1"/>
</dbReference>
<dbReference type="OrthoDB" id="3655932at2"/>
<dbReference type="PROSITE" id="PS50075">
    <property type="entry name" value="CARRIER"/>
    <property type="match status" value="1"/>
</dbReference>
<dbReference type="Gene3D" id="3.30.300.30">
    <property type="match status" value="1"/>
</dbReference>
<dbReference type="InterPro" id="IPR045851">
    <property type="entry name" value="AMP-bd_C_sf"/>
</dbReference>
<feature type="compositionally biased region" description="Basic and acidic residues" evidence="3">
    <location>
        <begin position="848"/>
        <end position="862"/>
    </location>
</feature>
<dbReference type="Pfam" id="PF00881">
    <property type="entry name" value="Nitroreductase"/>
    <property type="match status" value="1"/>
</dbReference>
<dbReference type="Pfam" id="PF00501">
    <property type="entry name" value="AMP-binding"/>
    <property type="match status" value="1"/>
</dbReference>
<dbReference type="AlphaFoldDB" id="A0A1H9VZ57"/>
<keyword evidence="2" id="KW-0436">Ligase</keyword>
<feature type="domain" description="Carrier" evidence="4">
    <location>
        <begin position="533"/>
        <end position="608"/>
    </location>
</feature>